<dbReference type="OrthoDB" id="274752at2759"/>
<dbReference type="GeneID" id="93649339"/>
<dbReference type="Pfam" id="PF10775">
    <property type="entry name" value="ATP_sub_h"/>
    <property type="match status" value="1"/>
</dbReference>
<comment type="caution">
    <text evidence="2">The sequence shown here is derived from an EMBL/GenBank/DDBJ whole genome shotgun (WGS) entry which is preliminary data.</text>
</comment>
<gene>
    <name evidence="2" type="ORF">I9W82_000710</name>
</gene>
<accession>A0A8H7ZH29</accession>
<evidence type="ECO:0000256" key="1">
    <source>
        <dbReference type="SAM" id="MobiDB-lite"/>
    </source>
</evidence>
<dbReference type="EMBL" id="JAEOAQ010000001">
    <property type="protein sequence ID" value="KAG5421618.1"/>
    <property type="molecule type" value="Genomic_DNA"/>
</dbReference>
<dbReference type="GO" id="GO:0046933">
    <property type="term" value="F:proton-transporting ATP synthase activity, rotational mechanism"/>
    <property type="evidence" value="ECO:0007669"/>
    <property type="project" value="TreeGrafter"/>
</dbReference>
<name>A0A8H7ZH29_9ASCO</name>
<dbReference type="InterPro" id="IPR019711">
    <property type="entry name" value="ATP_synth_F0_suH"/>
</dbReference>
<feature type="compositionally biased region" description="Acidic residues" evidence="1">
    <location>
        <begin position="98"/>
        <end position="110"/>
    </location>
</feature>
<proteinExistence type="predicted"/>
<dbReference type="PANTHER" id="PTHR28207:SF1">
    <property type="entry name" value="ATP SYNTHASE SUBUNIT H, MITOCHONDRIAL"/>
    <property type="match status" value="1"/>
</dbReference>
<sequence>MFRPIARVSSRRLFSITPRRSNLIGDLYVQNIRQFKPHALSQEEIESAVKKFQLPGKPTIPQIHQLSAEEVKEYEQSEVEAEAAQPAAADSETKPDEDWFVFDEVEAEGH</sequence>
<dbReference type="RefSeq" id="XP_067550734.1">
    <property type="nucleotide sequence ID" value="XM_067695104.1"/>
</dbReference>
<feature type="region of interest" description="Disordered" evidence="1">
    <location>
        <begin position="76"/>
        <end position="110"/>
    </location>
</feature>
<evidence type="ECO:0000313" key="2">
    <source>
        <dbReference type="EMBL" id="KAG5421618.1"/>
    </source>
</evidence>
<evidence type="ECO:0000313" key="3">
    <source>
        <dbReference type="Proteomes" id="UP000669133"/>
    </source>
</evidence>
<dbReference type="Proteomes" id="UP000669133">
    <property type="component" value="Unassembled WGS sequence"/>
</dbReference>
<dbReference type="PANTHER" id="PTHR28207">
    <property type="entry name" value="ATP SYNTHASE SUBUNIT H, MITOCHONDRIAL"/>
    <property type="match status" value="1"/>
</dbReference>
<organism evidence="2 3">
    <name type="scientific">Candida metapsilosis</name>
    <dbReference type="NCBI Taxonomy" id="273372"/>
    <lineage>
        <taxon>Eukaryota</taxon>
        <taxon>Fungi</taxon>
        <taxon>Dikarya</taxon>
        <taxon>Ascomycota</taxon>
        <taxon>Saccharomycotina</taxon>
        <taxon>Pichiomycetes</taxon>
        <taxon>Debaryomycetaceae</taxon>
        <taxon>Candida/Lodderomyces clade</taxon>
        <taxon>Candida</taxon>
    </lineage>
</organism>
<keyword evidence="3" id="KW-1185">Reference proteome</keyword>
<reference evidence="2 3" key="1">
    <citation type="submission" date="2020-12" db="EMBL/GenBank/DDBJ databases">
        <title>Effect of drift, selection, and recombination on the evolution of hybrid genomes in Candida yeast pathogens.</title>
        <authorList>
            <person name="Mixao V."/>
            <person name="Ksiezopolska E."/>
            <person name="Saus E."/>
            <person name="Boekhout T."/>
            <person name="Gacser A."/>
            <person name="Gabaldon T."/>
        </authorList>
    </citation>
    <scope>NUCLEOTIDE SEQUENCE [LARGE SCALE GENOMIC DNA]</scope>
    <source>
        <strain evidence="2 3">BP57</strain>
    </source>
</reference>
<dbReference type="AlphaFoldDB" id="A0A8H7ZH29"/>
<protein>
    <submittedName>
        <fullName evidence="2">ATP14</fullName>
    </submittedName>
</protein>